<reference evidence="1" key="2">
    <citation type="submission" date="2023-06" db="EMBL/GenBank/DDBJ databases">
        <authorList>
            <consortium name="Lawrence Berkeley National Laboratory"/>
            <person name="Haridas S."/>
            <person name="Hensen N."/>
            <person name="Bonometti L."/>
            <person name="Westerberg I."/>
            <person name="Brannstrom I.O."/>
            <person name="Guillou S."/>
            <person name="Cros-Aarteil S."/>
            <person name="Calhoun S."/>
            <person name="Kuo A."/>
            <person name="Mondo S."/>
            <person name="Pangilinan J."/>
            <person name="Riley R."/>
            <person name="Labutti K."/>
            <person name="Andreopoulos B."/>
            <person name="Lipzen A."/>
            <person name="Chen C."/>
            <person name="Yanf M."/>
            <person name="Daum C."/>
            <person name="Ng V."/>
            <person name="Clum A."/>
            <person name="Steindorff A."/>
            <person name="Ohm R."/>
            <person name="Martin F."/>
            <person name="Silar P."/>
            <person name="Natvig D."/>
            <person name="Lalanne C."/>
            <person name="Gautier V."/>
            <person name="Ament-Velasquez S.L."/>
            <person name="Kruys A."/>
            <person name="Hutchinson M.I."/>
            <person name="Powell A.J."/>
            <person name="Barry K."/>
            <person name="Miller A.N."/>
            <person name="Grigoriev I.V."/>
            <person name="Debuchy R."/>
            <person name="Gladieux P."/>
            <person name="Thoren M.H."/>
            <person name="Johannesson H."/>
        </authorList>
    </citation>
    <scope>NUCLEOTIDE SEQUENCE</scope>
    <source>
        <strain evidence="1">CBS 560.94</strain>
    </source>
</reference>
<dbReference type="AlphaFoldDB" id="A0AAE0JD34"/>
<dbReference type="GeneID" id="87866299"/>
<gene>
    <name evidence="1" type="ORF">B0H65DRAFT_540222</name>
</gene>
<evidence type="ECO:0000313" key="2">
    <source>
        <dbReference type="Proteomes" id="UP001278500"/>
    </source>
</evidence>
<proteinExistence type="predicted"/>
<sequence>MSSRGVQKRGKITTKRILNAIGEDLTARGYKPEDFKRKEEDKLPMPIITTIQGPWKILYSQERAIGRSVIVQLEFGKEADPCEYDFGMYWQNVDNDSEQGVLRAHSDEHHTKWIEDPDSDGETHLIWYSGGIEAPKRVGRFKLMFKVVPKGTELERRDLEASDFALKALVAGYYQADGEEQDYVEVLDHEEYPTEQQLQRTRAGGPDHPRLRGHFNWLRQESLSMGREAAAVSDPIAVPGPDAV</sequence>
<evidence type="ECO:0000313" key="1">
    <source>
        <dbReference type="EMBL" id="KAK3342588.1"/>
    </source>
</evidence>
<protein>
    <submittedName>
        <fullName evidence="1">Uncharacterized protein</fullName>
    </submittedName>
</protein>
<reference evidence="1" key="1">
    <citation type="journal article" date="2023" name="Mol. Phylogenet. Evol.">
        <title>Genome-scale phylogeny and comparative genomics of the fungal order Sordariales.</title>
        <authorList>
            <person name="Hensen N."/>
            <person name="Bonometti L."/>
            <person name="Westerberg I."/>
            <person name="Brannstrom I.O."/>
            <person name="Guillou S."/>
            <person name="Cros-Aarteil S."/>
            <person name="Calhoun S."/>
            <person name="Haridas S."/>
            <person name="Kuo A."/>
            <person name="Mondo S."/>
            <person name="Pangilinan J."/>
            <person name="Riley R."/>
            <person name="LaButti K."/>
            <person name="Andreopoulos B."/>
            <person name="Lipzen A."/>
            <person name="Chen C."/>
            <person name="Yan M."/>
            <person name="Daum C."/>
            <person name="Ng V."/>
            <person name="Clum A."/>
            <person name="Steindorff A."/>
            <person name="Ohm R.A."/>
            <person name="Martin F."/>
            <person name="Silar P."/>
            <person name="Natvig D.O."/>
            <person name="Lalanne C."/>
            <person name="Gautier V."/>
            <person name="Ament-Velasquez S.L."/>
            <person name="Kruys A."/>
            <person name="Hutchinson M.I."/>
            <person name="Powell A.J."/>
            <person name="Barry K."/>
            <person name="Miller A.N."/>
            <person name="Grigoriev I.V."/>
            <person name="Debuchy R."/>
            <person name="Gladieux P."/>
            <person name="Hiltunen Thoren M."/>
            <person name="Johannesson H."/>
        </authorList>
    </citation>
    <scope>NUCLEOTIDE SEQUENCE</scope>
    <source>
        <strain evidence="1">CBS 560.94</strain>
    </source>
</reference>
<keyword evidence="2" id="KW-1185">Reference proteome</keyword>
<organism evidence="1 2">
    <name type="scientific">Neurospora tetraspora</name>
    <dbReference type="NCBI Taxonomy" id="94610"/>
    <lineage>
        <taxon>Eukaryota</taxon>
        <taxon>Fungi</taxon>
        <taxon>Dikarya</taxon>
        <taxon>Ascomycota</taxon>
        <taxon>Pezizomycotina</taxon>
        <taxon>Sordariomycetes</taxon>
        <taxon>Sordariomycetidae</taxon>
        <taxon>Sordariales</taxon>
        <taxon>Sordariaceae</taxon>
        <taxon>Neurospora</taxon>
    </lineage>
</organism>
<comment type="caution">
    <text evidence="1">The sequence shown here is derived from an EMBL/GenBank/DDBJ whole genome shotgun (WGS) entry which is preliminary data.</text>
</comment>
<name>A0AAE0JD34_9PEZI</name>
<dbReference type="Proteomes" id="UP001278500">
    <property type="component" value="Unassembled WGS sequence"/>
</dbReference>
<dbReference type="EMBL" id="JAUEPP010000005">
    <property type="protein sequence ID" value="KAK3342588.1"/>
    <property type="molecule type" value="Genomic_DNA"/>
</dbReference>
<accession>A0AAE0JD34</accession>
<dbReference type="RefSeq" id="XP_062680381.1">
    <property type="nucleotide sequence ID" value="XM_062829145.1"/>
</dbReference>